<evidence type="ECO:0000313" key="1">
    <source>
        <dbReference type="EMBL" id="AJC72709.1"/>
    </source>
</evidence>
<protein>
    <submittedName>
        <fullName evidence="1">Uncharacterized protein</fullName>
    </submittedName>
</protein>
<keyword evidence="2" id="KW-1185">Reference proteome</keyword>
<evidence type="ECO:0000313" key="2">
    <source>
        <dbReference type="Proteomes" id="UP000062043"/>
    </source>
</evidence>
<dbReference type="KEGG" id="tgy:X802_04610"/>
<dbReference type="EMBL" id="CP007140">
    <property type="protein sequence ID" value="AJC72709.1"/>
    <property type="molecule type" value="Genomic_DNA"/>
</dbReference>
<dbReference type="Proteomes" id="UP000062043">
    <property type="component" value="Chromosome"/>
</dbReference>
<reference evidence="1 2" key="1">
    <citation type="submission" date="2014-01" db="EMBL/GenBank/DDBJ databases">
        <title>Genome sequencing of Thermococcus guaymasensis.</title>
        <authorList>
            <person name="Zhang X."/>
            <person name="Alvare G."/>
            <person name="Fristensky B."/>
            <person name="Chen L."/>
            <person name="Suen T."/>
            <person name="Chen Q."/>
            <person name="Ma K."/>
        </authorList>
    </citation>
    <scope>NUCLEOTIDE SEQUENCE [LARGE SCALE GENOMIC DNA]</scope>
    <source>
        <strain evidence="1 2">DSM 11113</strain>
    </source>
</reference>
<sequence length="88" mass="10350">MGFISTRTLKRCPKVKTIQRWSLGYYEEQFFQWKQRSFSMLIEKTPQSFISTGTGIGKWTGQKGLTFENRSLARIFCMQMILCSGYFL</sequence>
<accession>A0A0X1KN78</accession>
<dbReference type="PATRIC" id="fig|1432656.3.peg.894"/>
<name>A0A0X1KN78_9EURY</name>
<organism evidence="1 2">
    <name type="scientific">Thermococcus guaymasensis DSM 11113</name>
    <dbReference type="NCBI Taxonomy" id="1432656"/>
    <lineage>
        <taxon>Archaea</taxon>
        <taxon>Methanobacteriati</taxon>
        <taxon>Methanobacteriota</taxon>
        <taxon>Thermococci</taxon>
        <taxon>Thermococcales</taxon>
        <taxon>Thermococcaceae</taxon>
        <taxon>Thermococcus</taxon>
    </lineage>
</organism>
<gene>
    <name evidence="1" type="ORF">X802_04610</name>
</gene>
<dbReference type="AlphaFoldDB" id="A0A0X1KN78"/>
<proteinExistence type="predicted"/>